<reference evidence="1" key="1">
    <citation type="journal article" date="2020" name="Nature">
        <title>Giant virus diversity and host interactions through global metagenomics.</title>
        <authorList>
            <person name="Schulz F."/>
            <person name="Roux S."/>
            <person name="Paez-Espino D."/>
            <person name="Jungbluth S."/>
            <person name="Walsh D.A."/>
            <person name="Denef V.J."/>
            <person name="McMahon K.D."/>
            <person name="Konstantinidis K.T."/>
            <person name="Eloe-Fadrosh E.A."/>
            <person name="Kyrpides N.C."/>
            <person name="Woyke T."/>
        </authorList>
    </citation>
    <scope>NUCLEOTIDE SEQUENCE</scope>
    <source>
        <strain evidence="1">GVMAG-S-1062768-28</strain>
    </source>
</reference>
<dbReference type="EMBL" id="MN740694">
    <property type="protein sequence ID" value="QHU08134.1"/>
    <property type="molecule type" value="Genomic_DNA"/>
</dbReference>
<name>A0A6C0JWM6_9ZZZZ</name>
<proteinExistence type="predicted"/>
<protein>
    <submittedName>
        <fullName evidence="1">Uncharacterized protein</fullName>
    </submittedName>
</protein>
<evidence type="ECO:0000313" key="1">
    <source>
        <dbReference type="EMBL" id="QHU08134.1"/>
    </source>
</evidence>
<organism evidence="1">
    <name type="scientific">viral metagenome</name>
    <dbReference type="NCBI Taxonomy" id="1070528"/>
    <lineage>
        <taxon>unclassified sequences</taxon>
        <taxon>metagenomes</taxon>
        <taxon>organismal metagenomes</taxon>
    </lineage>
</organism>
<sequence>MILRFNIYLTLKMNTKQLLDRVCAHKQPVKQLEELFSFLDLAKGKPEKEAYAIYDLVRDTLRYLIERYGLDHVSSEVNKCNNQVQKNFPVFVKAIANNMEHEKETSTKTWQGKLNKK</sequence>
<accession>A0A6C0JWM6</accession>
<dbReference type="AlphaFoldDB" id="A0A6C0JWM6"/>